<evidence type="ECO:0000313" key="2">
    <source>
        <dbReference type="Proteomes" id="UP000267821"/>
    </source>
</evidence>
<dbReference type="AlphaFoldDB" id="A0A3N4LKJ3"/>
<accession>A0A3N4LKJ3</accession>
<sequence length="112" mass="12631">MNTRSTSSKPLHGDEVWLDQLKWFVGGQSKWNWRMFGTTMLTTSTSPLAPLPSGIPPAPTAYPNCRPHRRLHLYWHLGVLRLPNRSSGTSDPAAEDWYFSGVYIEPARSPPP</sequence>
<organism evidence="1 2">
    <name type="scientific">Terfezia boudieri ATCC MYA-4762</name>
    <dbReference type="NCBI Taxonomy" id="1051890"/>
    <lineage>
        <taxon>Eukaryota</taxon>
        <taxon>Fungi</taxon>
        <taxon>Dikarya</taxon>
        <taxon>Ascomycota</taxon>
        <taxon>Pezizomycotina</taxon>
        <taxon>Pezizomycetes</taxon>
        <taxon>Pezizales</taxon>
        <taxon>Pezizaceae</taxon>
        <taxon>Terfezia</taxon>
    </lineage>
</organism>
<protein>
    <submittedName>
        <fullName evidence="1">Uncharacterized protein</fullName>
    </submittedName>
</protein>
<evidence type="ECO:0000313" key="1">
    <source>
        <dbReference type="EMBL" id="RPB23453.1"/>
    </source>
</evidence>
<dbReference type="Gene3D" id="2.60.120.1160">
    <property type="match status" value="1"/>
</dbReference>
<dbReference type="Proteomes" id="UP000267821">
    <property type="component" value="Unassembled WGS sequence"/>
</dbReference>
<name>A0A3N4LKJ3_9PEZI</name>
<dbReference type="STRING" id="1051890.A0A3N4LKJ3"/>
<dbReference type="OrthoDB" id="120072at2759"/>
<gene>
    <name evidence="1" type="ORF">L211DRAFT_849720</name>
</gene>
<keyword evidence="2" id="KW-1185">Reference proteome</keyword>
<dbReference type="EMBL" id="ML121546">
    <property type="protein sequence ID" value="RPB23453.1"/>
    <property type="molecule type" value="Genomic_DNA"/>
</dbReference>
<reference evidence="1 2" key="1">
    <citation type="journal article" date="2018" name="Nat. Ecol. Evol.">
        <title>Pezizomycetes genomes reveal the molecular basis of ectomycorrhizal truffle lifestyle.</title>
        <authorList>
            <person name="Murat C."/>
            <person name="Payen T."/>
            <person name="Noel B."/>
            <person name="Kuo A."/>
            <person name="Morin E."/>
            <person name="Chen J."/>
            <person name="Kohler A."/>
            <person name="Krizsan K."/>
            <person name="Balestrini R."/>
            <person name="Da Silva C."/>
            <person name="Montanini B."/>
            <person name="Hainaut M."/>
            <person name="Levati E."/>
            <person name="Barry K.W."/>
            <person name="Belfiori B."/>
            <person name="Cichocki N."/>
            <person name="Clum A."/>
            <person name="Dockter R.B."/>
            <person name="Fauchery L."/>
            <person name="Guy J."/>
            <person name="Iotti M."/>
            <person name="Le Tacon F."/>
            <person name="Lindquist E.A."/>
            <person name="Lipzen A."/>
            <person name="Malagnac F."/>
            <person name="Mello A."/>
            <person name="Molinier V."/>
            <person name="Miyauchi S."/>
            <person name="Poulain J."/>
            <person name="Riccioni C."/>
            <person name="Rubini A."/>
            <person name="Sitrit Y."/>
            <person name="Splivallo R."/>
            <person name="Traeger S."/>
            <person name="Wang M."/>
            <person name="Zifcakova L."/>
            <person name="Wipf D."/>
            <person name="Zambonelli A."/>
            <person name="Paolocci F."/>
            <person name="Nowrousian M."/>
            <person name="Ottonello S."/>
            <person name="Baldrian P."/>
            <person name="Spatafora J.W."/>
            <person name="Henrissat B."/>
            <person name="Nagy L.G."/>
            <person name="Aury J.M."/>
            <person name="Wincker P."/>
            <person name="Grigoriev I.V."/>
            <person name="Bonfante P."/>
            <person name="Martin F.M."/>
        </authorList>
    </citation>
    <scope>NUCLEOTIDE SEQUENCE [LARGE SCALE GENOMIC DNA]</scope>
    <source>
        <strain evidence="1 2">ATCC MYA-4762</strain>
    </source>
</reference>
<dbReference type="InParanoid" id="A0A3N4LKJ3"/>
<proteinExistence type="predicted"/>